<dbReference type="CDD" id="cd02228">
    <property type="entry name" value="cupin_EutQ"/>
    <property type="match status" value="1"/>
</dbReference>
<dbReference type="EMBL" id="SOFF01000005">
    <property type="protein sequence ID" value="TFB94825.1"/>
    <property type="molecule type" value="Genomic_DNA"/>
</dbReference>
<reference evidence="1 2" key="1">
    <citation type="submission" date="2019-03" db="EMBL/GenBank/DDBJ databases">
        <title>Genomics of glacier-inhabiting Cryobacterium strains.</title>
        <authorList>
            <person name="Liu Q."/>
            <person name="Xin Y.-H."/>
        </authorList>
    </citation>
    <scope>NUCLEOTIDE SEQUENCE [LARGE SCALE GENOMIC DNA]</scope>
    <source>
        <strain evidence="1 2">Hh15</strain>
    </source>
</reference>
<dbReference type="PANTHER" id="PTHR36169">
    <property type="entry name" value="ETHANOLAMINE UTILIZATION PROTEIN EUTQ"/>
    <property type="match status" value="1"/>
</dbReference>
<dbReference type="InterPro" id="IPR010424">
    <property type="entry name" value="EutQ"/>
</dbReference>
<organism evidence="1 2">
    <name type="scientific">Cryobacterium luteum</name>
    <dbReference type="NCBI Taxonomy" id="1424661"/>
    <lineage>
        <taxon>Bacteria</taxon>
        <taxon>Bacillati</taxon>
        <taxon>Actinomycetota</taxon>
        <taxon>Actinomycetes</taxon>
        <taxon>Micrococcales</taxon>
        <taxon>Microbacteriaceae</taxon>
        <taxon>Cryobacterium</taxon>
    </lineage>
</organism>
<proteinExistence type="predicted"/>
<evidence type="ECO:0000313" key="2">
    <source>
        <dbReference type="Proteomes" id="UP000297654"/>
    </source>
</evidence>
<name>A0A5F0DES6_9MICO</name>
<sequence>MGEIMETVLGTLTKAGAIYKVEGGYLDLPPMNEPGCDAAIGDSLSNPEGSVMSAGFFELKASAPLVYTYTYDEMKVVITGEFILTDQTTGEVTHATERDVLFFPKGTTVKFETPDYALGFFAGDRTFAP</sequence>
<dbReference type="PANTHER" id="PTHR36169:SF1">
    <property type="entry name" value="ACETATE KINASE EUTQ"/>
    <property type="match status" value="1"/>
</dbReference>
<dbReference type="InterPro" id="IPR011051">
    <property type="entry name" value="RmlC_Cupin_sf"/>
</dbReference>
<comment type="caution">
    <text evidence="1">The sequence shown here is derived from an EMBL/GenBank/DDBJ whole genome shotgun (WGS) entry which is preliminary data.</text>
</comment>
<evidence type="ECO:0000313" key="1">
    <source>
        <dbReference type="EMBL" id="TFB94825.1"/>
    </source>
</evidence>
<protein>
    <submittedName>
        <fullName evidence="1">Ethanolamine utilization protein</fullName>
    </submittedName>
</protein>
<dbReference type="AlphaFoldDB" id="A0A5F0DES6"/>
<accession>A0A5F0DES6</accession>
<dbReference type="Pfam" id="PF06249">
    <property type="entry name" value="EutQ"/>
    <property type="match status" value="1"/>
</dbReference>
<gene>
    <name evidence="1" type="ORF">E3O10_01215</name>
</gene>
<dbReference type="OrthoDB" id="3828611at2"/>
<keyword evidence="2" id="KW-1185">Reference proteome</keyword>
<dbReference type="Proteomes" id="UP000297654">
    <property type="component" value="Unassembled WGS sequence"/>
</dbReference>
<dbReference type="InterPro" id="IPR014710">
    <property type="entry name" value="RmlC-like_jellyroll"/>
</dbReference>
<dbReference type="SUPFAM" id="SSF51182">
    <property type="entry name" value="RmlC-like cupins"/>
    <property type="match status" value="1"/>
</dbReference>
<dbReference type="Gene3D" id="2.60.120.10">
    <property type="entry name" value="Jelly Rolls"/>
    <property type="match status" value="1"/>
</dbReference>